<evidence type="ECO:0000313" key="2">
    <source>
        <dbReference type="Proteomes" id="UP000616769"/>
    </source>
</evidence>
<dbReference type="Proteomes" id="UP000616769">
    <property type="component" value="Unassembled WGS sequence"/>
</dbReference>
<accession>A0A131ZYD2</accession>
<reference evidence="1 2" key="1">
    <citation type="journal article" date="2015" name="Parasit. Vectors">
        <title>Draft genome of the scabies mite.</title>
        <authorList>
            <person name="Rider S.D.Jr."/>
            <person name="Morgan M.S."/>
            <person name="Arlian L.G."/>
        </authorList>
    </citation>
    <scope>NUCLEOTIDE SEQUENCE [LARGE SCALE GENOMIC DNA]</scope>
    <source>
        <strain evidence="1">Arlian Lab</strain>
    </source>
</reference>
<dbReference type="AlphaFoldDB" id="A0A131ZYD2"/>
<organism evidence="1 2">
    <name type="scientific">Sarcoptes scabiei</name>
    <name type="common">Itch mite</name>
    <name type="synonym">Acarus scabiei</name>
    <dbReference type="NCBI Taxonomy" id="52283"/>
    <lineage>
        <taxon>Eukaryota</taxon>
        <taxon>Metazoa</taxon>
        <taxon>Ecdysozoa</taxon>
        <taxon>Arthropoda</taxon>
        <taxon>Chelicerata</taxon>
        <taxon>Arachnida</taxon>
        <taxon>Acari</taxon>
        <taxon>Acariformes</taxon>
        <taxon>Sarcoptiformes</taxon>
        <taxon>Astigmata</taxon>
        <taxon>Psoroptidia</taxon>
        <taxon>Sarcoptoidea</taxon>
        <taxon>Sarcoptidae</taxon>
        <taxon>Sarcoptinae</taxon>
        <taxon>Sarcoptes</taxon>
    </lineage>
</organism>
<comment type="caution">
    <text evidence="1">The sequence shown here is derived from an EMBL/GenBank/DDBJ whole genome shotgun (WGS) entry which is preliminary data.</text>
</comment>
<sequence length="147" mass="17272">MKTIEMNLVKCLLHNLIIHSAIISYHITIITILSIIKMTSATVVNLATMEIIHKITANYYPHRHQIVKMAASEAKKLAHSHRSRYRLRRHLENTFQAKMDKKMFLVDLHNRHILITNNSYIRMVLAMAVVKINRYVGYPQAFTFHFF</sequence>
<dbReference type="VEuPathDB" id="VectorBase:SSCA002998"/>
<dbReference type="EMBL" id="JXLN01006261">
    <property type="protein sequence ID" value="KPM03816.1"/>
    <property type="molecule type" value="Genomic_DNA"/>
</dbReference>
<gene>
    <name evidence="1" type="ORF">QR98_0022510</name>
</gene>
<proteinExistence type="predicted"/>
<name>A0A131ZYD2_SARSC</name>
<evidence type="ECO:0000313" key="1">
    <source>
        <dbReference type="EMBL" id="KPM03816.1"/>
    </source>
</evidence>
<protein>
    <submittedName>
        <fullName evidence="1">Uncharacterized protein</fullName>
    </submittedName>
</protein>